<evidence type="ECO:0000259" key="1">
    <source>
        <dbReference type="PROSITE" id="PS50206"/>
    </source>
</evidence>
<accession>A0A2A5RZA6</accession>
<dbReference type="PROSITE" id="PS50206">
    <property type="entry name" value="RHODANESE_3"/>
    <property type="match status" value="1"/>
</dbReference>
<dbReference type="Gene3D" id="3.40.250.10">
    <property type="entry name" value="Rhodanese-like domain"/>
    <property type="match status" value="1"/>
</dbReference>
<proteinExistence type="predicted"/>
<evidence type="ECO:0000313" key="3">
    <source>
        <dbReference type="Proteomes" id="UP000242246"/>
    </source>
</evidence>
<dbReference type="PANTHER" id="PTHR43031:SF1">
    <property type="entry name" value="PYRIDINE NUCLEOTIDE-DISULPHIDE OXIDOREDUCTASE"/>
    <property type="match status" value="1"/>
</dbReference>
<feature type="domain" description="Rhodanese" evidence="1">
    <location>
        <begin position="10"/>
        <end position="100"/>
    </location>
</feature>
<dbReference type="InterPro" id="IPR036873">
    <property type="entry name" value="Rhodanese-like_dom_sf"/>
</dbReference>
<keyword evidence="3" id="KW-1185">Reference proteome</keyword>
<dbReference type="SUPFAM" id="SSF52821">
    <property type="entry name" value="Rhodanese/Cell cycle control phosphatase"/>
    <property type="match status" value="1"/>
</dbReference>
<dbReference type="EMBL" id="JXJX01000008">
    <property type="protein sequence ID" value="PCS06520.1"/>
    <property type="molecule type" value="Genomic_DNA"/>
</dbReference>
<reference evidence="2 3" key="1">
    <citation type="submission" date="2014-12" db="EMBL/GenBank/DDBJ databases">
        <title>Draft genome sequences of 10 type strains of Lactococcus.</title>
        <authorList>
            <person name="Sun Z."/>
            <person name="Zhong Z."/>
            <person name="Liu W."/>
            <person name="Zhang W."/>
            <person name="Zhang H."/>
        </authorList>
    </citation>
    <scope>NUCLEOTIDE SEQUENCE [LARGE SCALE GENOMIC DNA]</scope>
    <source>
        <strain evidence="2 3">DSM 20686</strain>
    </source>
</reference>
<dbReference type="Proteomes" id="UP000242246">
    <property type="component" value="Unassembled WGS sequence"/>
</dbReference>
<sequence length="102" mass="11496">MDLMQYKKQNPTDYIVVDVRNAPPHLKKTKIAGAIDIPLTVLAENLDKLPKDKLIIVYCWDVWCHMGKKASIMLLKEGYDVKELSGGISAWNELTLPAESLV</sequence>
<evidence type="ECO:0000313" key="2">
    <source>
        <dbReference type="EMBL" id="PCS06520.1"/>
    </source>
</evidence>
<dbReference type="SMART" id="SM00450">
    <property type="entry name" value="RHOD"/>
    <property type="match status" value="1"/>
</dbReference>
<comment type="caution">
    <text evidence="2">The sequence shown here is derived from an EMBL/GenBank/DDBJ whole genome shotgun (WGS) entry which is preliminary data.</text>
</comment>
<gene>
    <name evidence="2" type="ORF">RU87_GL001729</name>
</gene>
<dbReference type="InterPro" id="IPR001763">
    <property type="entry name" value="Rhodanese-like_dom"/>
</dbReference>
<name>A0A2A5RZA6_9LACT</name>
<dbReference type="InterPro" id="IPR050229">
    <property type="entry name" value="GlpE_sulfurtransferase"/>
</dbReference>
<dbReference type="STRING" id="1348632.GCA_001591745_01139"/>
<dbReference type="Pfam" id="PF00581">
    <property type="entry name" value="Rhodanese"/>
    <property type="match status" value="1"/>
</dbReference>
<organism evidence="2 3">
    <name type="scientific">Pseudolactococcus plantarum</name>
    <dbReference type="NCBI Taxonomy" id="1365"/>
    <lineage>
        <taxon>Bacteria</taxon>
        <taxon>Bacillati</taxon>
        <taxon>Bacillota</taxon>
        <taxon>Bacilli</taxon>
        <taxon>Lactobacillales</taxon>
        <taxon>Streptococcaceae</taxon>
        <taxon>Pseudolactococcus</taxon>
    </lineage>
</organism>
<dbReference type="AlphaFoldDB" id="A0A2A5RZA6"/>
<protein>
    <submittedName>
        <fullName evidence="2">Rhodanese domain-containing protein</fullName>
    </submittedName>
</protein>
<dbReference type="PANTHER" id="PTHR43031">
    <property type="entry name" value="FAD-DEPENDENT OXIDOREDUCTASE"/>
    <property type="match status" value="1"/>
</dbReference>